<reference evidence="2 3" key="1">
    <citation type="submission" date="2017-03" db="EMBL/GenBank/DDBJ databases">
        <title>Genomes of endolithic fungi from Antarctica.</title>
        <authorList>
            <person name="Coleine C."/>
            <person name="Masonjones S."/>
            <person name="Stajich J.E."/>
        </authorList>
    </citation>
    <scope>NUCLEOTIDE SEQUENCE [LARGE SCALE GENOMIC DNA]</scope>
    <source>
        <strain evidence="2 3">CCFEE 5311</strain>
    </source>
</reference>
<dbReference type="InterPro" id="IPR001130">
    <property type="entry name" value="TatD-like"/>
</dbReference>
<dbReference type="PANTHER" id="PTHR47345">
    <property type="entry name" value="CUT9-INTERACTING PROTEIN SCN1"/>
    <property type="match status" value="1"/>
</dbReference>
<dbReference type="GO" id="GO:0016788">
    <property type="term" value="F:hydrolase activity, acting on ester bonds"/>
    <property type="evidence" value="ECO:0007669"/>
    <property type="project" value="InterPro"/>
</dbReference>
<sequence>MAQQQESQPLPWHIGVFDAHCHPTDTLASLQAIPGMRARVLTVMATRAEDQELVSNAATRYGVTEKDAQDSTGTDWSEDHKIIPAFGWHPWFSHHMYDESEYDGATSLSDEQKVSHYQGALTPQSHDRDFLFALPDPQPFGQFLSRTKEYLLQHPLALVGEVGLDRSFRIPQPWLPDRAEQRDDSLTPGGREGRQLSQHRVSMKHQRKIFPAQLRLAGEMQRAVSVHGVAAHGAVYETLAETWKGQEIRVISKREQKRVEAEASARAQGESPETQQNALDLPGAALAKPFPPRICLHSYSGPAETVKLYTAPTVPCEVFMSFSTTINHWSSEDDRSGKTGKVEAAIQALPDDRILIESDMDTAGDRMDEQLEAAARKVCEVKGWELEDGVKRLGANWKRFVFGNK</sequence>
<dbReference type="InterPro" id="IPR032466">
    <property type="entry name" value="Metal_Hydrolase"/>
</dbReference>
<evidence type="ECO:0000256" key="1">
    <source>
        <dbReference type="SAM" id="MobiDB-lite"/>
    </source>
</evidence>
<evidence type="ECO:0000313" key="2">
    <source>
        <dbReference type="EMBL" id="TKA37207.1"/>
    </source>
</evidence>
<name>A0A4U0UND4_9PEZI</name>
<gene>
    <name evidence="2" type="ORF">B0A54_11192</name>
</gene>
<dbReference type="Pfam" id="PF01026">
    <property type="entry name" value="TatD_DNase"/>
    <property type="match status" value="1"/>
</dbReference>
<dbReference type="AlphaFoldDB" id="A0A4U0UND4"/>
<dbReference type="Gene3D" id="3.20.20.140">
    <property type="entry name" value="Metal-dependent hydrolases"/>
    <property type="match status" value="1"/>
</dbReference>
<evidence type="ECO:0008006" key="4">
    <source>
        <dbReference type="Google" id="ProtNLM"/>
    </source>
</evidence>
<dbReference type="InterPro" id="IPR053044">
    <property type="entry name" value="Metallo-hydrolase/TatD-type"/>
</dbReference>
<dbReference type="OrthoDB" id="413993at2759"/>
<dbReference type="PANTHER" id="PTHR47345:SF1">
    <property type="entry name" value="CUT9-INTERACTING PROTEIN SCN1"/>
    <property type="match status" value="1"/>
</dbReference>
<proteinExistence type="predicted"/>
<feature type="region of interest" description="Disordered" evidence="1">
    <location>
        <begin position="176"/>
        <end position="197"/>
    </location>
</feature>
<accession>A0A4U0UND4</accession>
<organism evidence="2 3">
    <name type="scientific">Friedmanniomyces endolithicus</name>
    <dbReference type="NCBI Taxonomy" id="329885"/>
    <lineage>
        <taxon>Eukaryota</taxon>
        <taxon>Fungi</taxon>
        <taxon>Dikarya</taxon>
        <taxon>Ascomycota</taxon>
        <taxon>Pezizomycotina</taxon>
        <taxon>Dothideomycetes</taxon>
        <taxon>Dothideomycetidae</taxon>
        <taxon>Mycosphaerellales</taxon>
        <taxon>Teratosphaeriaceae</taxon>
        <taxon>Friedmanniomyces</taxon>
    </lineage>
</organism>
<comment type="caution">
    <text evidence="2">The sequence shown here is derived from an EMBL/GenBank/DDBJ whole genome shotgun (WGS) entry which is preliminary data.</text>
</comment>
<dbReference type="SUPFAM" id="SSF51556">
    <property type="entry name" value="Metallo-dependent hydrolases"/>
    <property type="match status" value="1"/>
</dbReference>
<dbReference type="STRING" id="329885.A0A4U0UND4"/>
<protein>
    <recommendedName>
        <fullName evidence="4">Metallo-dependent hydrolase</fullName>
    </recommendedName>
</protein>
<dbReference type="Proteomes" id="UP000310066">
    <property type="component" value="Unassembled WGS sequence"/>
</dbReference>
<dbReference type="EMBL" id="NAJP01000053">
    <property type="protein sequence ID" value="TKA37207.1"/>
    <property type="molecule type" value="Genomic_DNA"/>
</dbReference>
<evidence type="ECO:0000313" key="3">
    <source>
        <dbReference type="Proteomes" id="UP000310066"/>
    </source>
</evidence>